<keyword evidence="4" id="KW-1185">Reference proteome</keyword>
<feature type="transmembrane region" description="Helical" evidence="1">
    <location>
        <begin position="12"/>
        <end position="30"/>
    </location>
</feature>
<feature type="transmembrane region" description="Helical" evidence="1">
    <location>
        <begin position="157"/>
        <end position="179"/>
    </location>
</feature>
<protein>
    <submittedName>
        <fullName evidence="3">VanZ family protein</fullName>
    </submittedName>
</protein>
<feature type="transmembrane region" description="Helical" evidence="1">
    <location>
        <begin position="85"/>
        <end position="104"/>
    </location>
</feature>
<feature type="transmembrane region" description="Helical" evidence="1">
    <location>
        <begin position="228"/>
        <end position="251"/>
    </location>
</feature>
<proteinExistence type="predicted"/>
<feature type="transmembrane region" description="Helical" evidence="1">
    <location>
        <begin position="263"/>
        <end position="280"/>
    </location>
</feature>
<reference evidence="3 4" key="1">
    <citation type="submission" date="2021-02" db="EMBL/GenBank/DDBJ databases">
        <title>Niveibacterium changnyeongensis HC41.</title>
        <authorList>
            <person name="Kang M."/>
        </authorList>
    </citation>
    <scope>NUCLEOTIDE SEQUENCE [LARGE SCALE GENOMIC DNA]</scope>
    <source>
        <strain evidence="3 4">HC41</strain>
    </source>
</reference>
<evidence type="ECO:0000313" key="3">
    <source>
        <dbReference type="EMBL" id="QSI77210.1"/>
    </source>
</evidence>
<dbReference type="Pfam" id="PF04892">
    <property type="entry name" value="VanZ"/>
    <property type="match status" value="1"/>
</dbReference>
<dbReference type="PROSITE" id="PS51257">
    <property type="entry name" value="PROKAR_LIPOPROTEIN"/>
    <property type="match status" value="1"/>
</dbReference>
<keyword evidence="1" id="KW-0472">Membrane</keyword>
<feature type="transmembrane region" description="Helical" evidence="1">
    <location>
        <begin position="287"/>
        <end position="304"/>
    </location>
</feature>
<feature type="transmembrane region" description="Helical" evidence="1">
    <location>
        <begin position="50"/>
        <end position="73"/>
    </location>
</feature>
<name>A0ABX7M618_9RHOO</name>
<keyword evidence="1" id="KW-0812">Transmembrane</keyword>
<evidence type="ECO:0000313" key="4">
    <source>
        <dbReference type="Proteomes" id="UP000663570"/>
    </source>
</evidence>
<evidence type="ECO:0000256" key="1">
    <source>
        <dbReference type="SAM" id="Phobius"/>
    </source>
</evidence>
<feature type="transmembrane region" description="Helical" evidence="1">
    <location>
        <begin position="199"/>
        <end position="219"/>
    </location>
</feature>
<dbReference type="Proteomes" id="UP000663570">
    <property type="component" value="Chromosome"/>
</dbReference>
<dbReference type="RefSeq" id="WP_206254728.1">
    <property type="nucleotide sequence ID" value="NZ_CP071060.1"/>
</dbReference>
<gene>
    <name evidence="3" type="ORF">JY500_00730</name>
</gene>
<keyword evidence="1" id="KW-1133">Transmembrane helix</keyword>
<feature type="domain" description="VanZ-like" evidence="2">
    <location>
        <begin position="26"/>
        <end position="130"/>
    </location>
</feature>
<dbReference type="InterPro" id="IPR006976">
    <property type="entry name" value="VanZ-like"/>
</dbReference>
<evidence type="ECO:0000259" key="2">
    <source>
        <dbReference type="Pfam" id="PF04892"/>
    </source>
</evidence>
<sequence length="354" mass="38540">MQSTNRNHLPRDLAIAVTLLTTYACLHPFSGWHSIGVGPFDFLVAPWPRYFTGLDIGLNVLGFAPIGFAWGTVLSRGMPPGRRVLIVWIAATLLSLTIETIQNYLPTRVASNIDLFANSAGGLLGAILALRFGRIFDDNGALARWRERRILPGRTGGFGLLVVGLWWVSLLNPSSYLFANGDLRNLIDLTPSYVLSGHGFLRVELALTAANAVAIGLLARHAMRSPSLLLAATVLLAGIGVKTLASSLFLVPAQPWHWATPGGLRGLAIGVALLALFWRASVHTRHTLIGLALMTATALVNLAPDNPYWDAMTRIRQQGHVLNFHGLTELVGSFWPFFALLWLSFGTRRAESVR</sequence>
<feature type="transmembrane region" description="Helical" evidence="1">
    <location>
        <begin position="116"/>
        <end position="136"/>
    </location>
</feature>
<feature type="transmembrane region" description="Helical" evidence="1">
    <location>
        <begin position="324"/>
        <end position="345"/>
    </location>
</feature>
<accession>A0ABX7M618</accession>
<organism evidence="3 4">
    <name type="scientific">Niveibacterium microcysteis</name>
    <dbReference type="NCBI Taxonomy" id="2811415"/>
    <lineage>
        <taxon>Bacteria</taxon>
        <taxon>Pseudomonadati</taxon>
        <taxon>Pseudomonadota</taxon>
        <taxon>Betaproteobacteria</taxon>
        <taxon>Rhodocyclales</taxon>
        <taxon>Rhodocyclaceae</taxon>
        <taxon>Niveibacterium</taxon>
    </lineage>
</organism>
<dbReference type="EMBL" id="CP071060">
    <property type="protein sequence ID" value="QSI77210.1"/>
    <property type="molecule type" value="Genomic_DNA"/>
</dbReference>